<keyword evidence="8 11" id="KW-1133">Transmembrane helix</keyword>
<keyword evidence="5 11" id="KW-0547">Nucleotide-binding</keyword>
<dbReference type="HAMAP" id="MF_00276">
    <property type="entry name" value="KdpC"/>
    <property type="match status" value="1"/>
</dbReference>
<evidence type="ECO:0000256" key="7">
    <source>
        <dbReference type="ARBA" id="ARBA00022958"/>
    </source>
</evidence>
<dbReference type="GO" id="GO:0005524">
    <property type="term" value="F:ATP binding"/>
    <property type="evidence" value="ECO:0007669"/>
    <property type="project" value="UniProtKB-UniRule"/>
</dbReference>
<dbReference type="PIRSF" id="PIRSF001296">
    <property type="entry name" value="K_ATPase_KdpC"/>
    <property type="match status" value="1"/>
</dbReference>
<evidence type="ECO:0000256" key="9">
    <source>
        <dbReference type="ARBA" id="ARBA00023065"/>
    </source>
</evidence>
<comment type="subcellular location">
    <subcellularLocation>
        <location evidence="11">Cell membrane</location>
        <topology evidence="11">Single-pass membrane protein</topology>
    </subcellularLocation>
</comment>
<comment type="similarity">
    <text evidence="11">Belongs to the KdpC family.</text>
</comment>
<reference evidence="12" key="1">
    <citation type="submission" date="2022-06" db="EMBL/GenBank/DDBJ databases">
        <title>Draft genome sequences of Leminorella grimontii str. JCM5902.</title>
        <authorList>
            <person name="Wakabayashi Y."/>
            <person name="Kojima K."/>
        </authorList>
    </citation>
    <scope>NUCLEOTIDE SEQUENCE</scope>
    <source>
        <strain evidence="12">JCM 5902</strain>
    </source>
</reference>
<dbReference type="EMBL" id="BRLH01000012">
    <property type="protein sequence ID" value="GKX57233.1"/>
    <property type="molecule type" value="Genomic_DNA"/>
</dbReference>
<evidence type="ECO:0000256" key="4">
    <source>
        <dbReference type="ARBA" id="ARBA00022692"/>
    </source>
</evidence>
<dbReference type="Proteomes" id="UP001058124">
    <property type="component" value="Unassembled WGS sequence"/>
</dbReference>
<evidence type="ECO:0000256" key="8">
    <source>
        <dbReference type="ARBA" id="ARBA00022989"/>
    </source>
</evidence>
<keyword evidence="2 11" id="KW-1003">Cell membrane</keyword>
<evidence type="ECO:0000256" key="11">
    <source>
        <dbReference type="HAMAP-Rule" id="MF_00276"/>
    </source>
</evidence>
<gene>
    <name evidence="11 12" type="primary">kdpC</name>
    <name evidence="12" type="ORF">SOASR030_33450</name>
</gene>
<dbReference type="GO" id="GO:0005886">
    <property type="term" value="C:plasma membrane"/>
    <property type="evidence" value="ECO:0007669"/>
    <property type="project" value="UniProtKB-SubCell"/>
</dbReference>
<accession>A0AAV5N8M7</accession>
<keyword evidence="3 11" id="KW-0633">Potassium transport</keyword>
<evidence type="ECO:0000256" key="10">
    <source>
        <dbReference type="ARBA" id="ARBA00023136"/>
    </source>
</evidence>
<evidence type="ECO:0000313" key="13">
    <source>
        <dbReference type="Proteomes" id="UP001058124"/>
    </source>
</evidence>
<evidence type="ECO:0000256" key="5">
    <source>
        <dbReference type="ARBA" id="ARBA00022741"/>
    </source>
</evidence>
<evidence type="ECO:0000256" key="3">
    <source>
        <dbReference type="ARBA" id="ARBA00022538"/>
    </source>
</evidence>
<keyword evidence="6 11" id="KW-0067">ATP-binding</keyword>
<keyword evidence="13" id="KW-1185">Reference proteome</keyword>
<evidence type="ECO:0000256" key="2">
    <source>
        <dbReference type="ARBA" id="ARBA00022475"/>
    </source>
</evidence>
<sequence>MKRFTTLSSLACSATMLFLLMALITGGAYPLIVTLLSQAIFPQASNGSLLTYRDRIAGSALIGQSFTRPEYFSGRPSATVQAPYNALASGGSNLSNENPQLMARIDADVKRLLRENAGEKKIPVGLVTASGSGLDPHISPQDARYQLARVASARGLSQMQVNALIERYTQTPAVPFGNPVVNVLELNMALDNMTLGQR</sequence>
<keyword evidence="7 11" id="KW-0630">Potassium</keyword>
<protein>
    <recommendedName>
        <fullName evidence="11">Potassium-transporting ATPase KdpC subunit</fullName>
    </recommendedName>
    <alternativeName>
        <fullName evidence="11">ATP phosphohydrolase [potassium-transporting] C chain</fullName>
    </alternativeName>
    <alternativeName>
        <fullName evidence="11">Potassium-binding and translocating subunit C</fullName>
    </alternativeName>
    <alternativeName>
        <fullName evidence="11">Potassium-translocating ATPase C chain</fullName>
    </alternativeName>
</protein>
<keyword evidence="4 11" id="KW-0812">Transmembrane</keyword>
<evidence type="ECO:0000256" key="6">
    <source>
        <dbReference type="ARBA" id="ARBA00022840"/>
    </source>
</evidence>
<organism evidence="12 13">
    <name type="scientific">Leminorella grimontii</name>
    <dbReference type="NCBI Taxonomy" id="82981"/>
    <lineage>
        <taxon>Bacteria</taxon>
        <taxon>Pseudomonadati</taxon>
        <taxon>Pseudomonadota</taxon>
        <taxon>Gammaproteobacteria</taxon>
        <taxon>Enterobacterales</taxon>
        <taxon>Budviciaceae</taxon>
        <taxon>Leminorella</taxon>
    </lineage>
</organism>
<keyword evidence="1 11" id="KW-0813">Transport</keyword>
<comment type="caution">
    <text evidence="12">The sequence shown here is derived from an EMBL/GenBank/DDBJ whole genome shotgun (WGS) entry which is preliminary data.</text>
</comment>
<dbReference type="RefSeq" id="WP_051155778.1">
    <property type="nucleotide sequence ID" value="NZ_BRLH01000012.1"/>
</dbReference>
<dbReference type="InterPro" id="IPR003820">
    <property type="entry name" value="KdpC"/>
</dbReference>
<dbReference type="NCBIfam" id="NF001454">
    <property type="entry name" value="PRK00315.1"/>
    <property type="match status" value="1"/>
</dbReference>
<dbReference type="Pfam" id="PF02669">
    <property type="entry name" value="KdpC"/>
    <property type="match status" value="1"/>
</dbReference>
<comment type="function">
    <text evidence="11">Part of the high-affinity ATP-driven potassium transport (or Kdp) system, which catalyzes the hydrolysis of ATP coupled with the electrogenic transport of potassium into the cytoplasm. This subunit acts as a catalytic chaperone that increases the ATP-binding affinity of the ATP-hydrolyzing subunit KdpB by the formation of a transient KdpB/KdpC/ATP ternary complex.</text>
</comment>
<dbReference type="GO" id="GO:0008556">
    <property type="term" value="F:P-type potassium transmembrane transporter activity"/>
    <property type="evidence" value="ECO:0007669"/>
    <property type="project" value="InterPro"/>
</dbReference>
<keyword evidence="9 11" id="KW-0406">Ion transport</keyword>
<dbReference type="PANTHER" id="PTHR30042">
    <property type="entry name" value="POTASSIUM-TRANSPORTING ATPASE C CHAIN"/>
    <property type="match status" value="1"/>
</dbReference>
<proteinExistence type="inferred from homology"/>
<comment type="subunit">
    <text evidence="11">The system is composed of three essential subunits: KdpA, KdpB and KdpC.</text>
</comment>
<evidence type="ECO:0000313" key="12">
    <source>
        <dbReference type="EMBL" id="GKX57233.1"/>
    </source>
</evidence>
<dbReference type="PANTHER" id="PTHR30042:SF2">
    <property type="entry name" value="POTASSIUM-TRANSPORTING ATPASE KDPC SUBUNIT"/>
    <property type="match status" value="1"/>
</dbReference>
<evidence type="ECO:0000256" key="1">
    <source>
        <dbReference type="ARBA" id="ARBA00022448"/>
    </source>
</evidence>
<name>A0AAV5N8M7_9GAMM</name>
<keyword evidence="10 11" id="KW-0472">Membrane</keyword>
<dbReference type="AlphaFoldDB" id="A0AAV5N8M7"/>
<dbReference type="NCBIfam" id="TIGR00681">
    <property type="entry name" value="kdpC"/>
    <property type="match status" value="1"/>
</dbReference>